<protein>
    <submittedName>
        <fullName evidence="1">Uncharacterized protein</fullName>
    </submittedName>
</protein>
<dbReference type="EMBL" id="LR215036">
    <property type="protein sequence ID" value="VEU74823.1"/>
    <property type="molecule type" value="Genomic_DNA"/>
</dbReference>
<evidence type="ECO:0000313" key="1">
    <source>
        <dbReference type="EMBL" id="VEU74823.1"/>
    </source>
</evidence>
<accession>A0A449B2L9</accession>
<dbReference type="AlphaFoldDB" id="A0A449B2L9"/>
<reference evidence="1 2" key="1">
    <citation type="submission" date="2019-01" db="EMBL/GenBank/DDBJ databases">
        <authorList>
            <consortium name="Pathogen Informatics"/>
        </authorList>
    </citation>
    <scope>NUCLEOTIDE SEQUENCE [LARGE SCALE GENOMIC DNA]</scope>
    <source>
        <strain evidence="1 2">NCTC10181</strain>
    </source>
</reference>
<proteinExistence type="predicted"/>
<dbReference type="Proteomes" id="UP000290985">
    <property type="component" value="Chromosome"/>
</dbReference>
<gene>
    <name evidence="1" type="ORF">NCTC10181_00685</name>
</gene>
<dbReference type="KEGG" id="mcit:NCTC10181_00685"/>
<evidence type="ECO:0000313" key="2">
    <source>
        <dbReference type="Proteomes" id="UP000290985"/>
    </source>
</evidence>
<sequence>MLKFEDYNSIIQENDFNDFLKVLNIEFDSDDKYFVDELISAINQNKENSTYFLKSFYSKIKTYFEKLSFNDQKQYSEFLSGIFWPTEIDMSTGIFEEQEDMLKLAIKNLSINPTLENVKKIWGMFNYDFYDTPEWIEYKQNKFILSYDEILTQADEDFKINGARSKYLFIVDELLKLNKEDETASYQDYEIDNEWNYVDEINSSKWKILLEKALENTIKSKVSM</sequence>
<name>A0A449B2L9_9BACT</name>
<keyword evidence="2" id="KW-1185">Reference proteome</keyword>
<organism evidence="1 2">
    <name type="scientific">Mycoplasmopsis citelli</name>
    <dbReference type="NCBI Taxonomy" id="171281"/>
    <lineage>
        <taxon>Bacteria</taxon>
        <taxon>Bacillati</taxon>
        <taxon>Mycoplasmatota</taxon>
        <taxon>Mycoplasmoidales</taxon>
        <taxon>Metamycoplasmataceae</taxon>
        <taxon>Mycoplasmopsis</taxon>
    </lineage>
</organism>
<dbReference type="RefSeq" id="WP_129725617.1">
    <property type="nucleotide sequence ID" value="NZ_LR215036.1"/>
</dbReference>